<evidence type="ECO:0000256" key="1">
    <source>
        <dbReference type="SAM" id="MobiDB-lite"/>
    </source>
</evidence>
<gene>
    <name evidence="2" type="ORF">BBV17_25025</name>
</gene>
<proteinExistence type="predicted"/>
<dbReference type="Proteomes" id="UP000180194">
    <property type="component" value="Unassembled WGS sequence"/>
</dbReference>
<feature type="region of interest" description="Disordered" evidence="1">
    <location>
        <begin position="79"/>
        <end position="165"/>
    </location>
</feature>
<accession>A0ABX3CMP4</accession>
<evidence type="ECO:0000313" key="3">
    <source>
        <dbReference type="Proteomes" id="UP000180194"/>
    </source>
</evidence>
<keyword evidence="3" id="KW-1185">Reference proteome</keyword>
<dbReference type="RefSeq" id="WP_071158699.1">
    <property type="nucleotide sequence ID" value="NZ_MBRJ01000040.1"/>
</dbReference>
<organism evidence="2 3">
    <name type="scientific">Cytobacillus oceanisediminis</name>
    <dbReference type="NCBI Taxonomy" id="665099"/>
    <lineage>
        <taxon>Bacteria</taxon>
        <taxon>Bacillati</taxon>
        <taxon>Bacillota</taxon>
        <taxon>Bacilli</taxon>
        <taxon>Bacillales</taxon>
        <taxon>Bacillaceae</taxon>
        <taxon>Cytobacillus</taxon>
    </lineage>
</organism>
<protein>
    <submittedName>
        <fullName evidence="2">Uncharacterized protein</fullName>
    </submittedName>
</protein>
<reference evidence="2 3" key="1">
    <citation type="submission" date="2016-07" db="EMBL/GenBank/DDBJ databases">
        <title>Bacillus oceanisediminis whole genome.</title>
        <authorList>
            <person name="Pal Y."/>
            <person name="Verma A."/>
            <person name="Mual P."/>
            <person name="Srinivasan K."/>
        </authorList>
    </citation>
    <scope>NUCLEOTIDE SEQUENCE [LARGE SCALE GENOMIC DNA]</scope>
    <source>
        <strain evidence="2 3">Bhandara28</strain>
    </source>
</reference>
<name>A0ABX3CMP4_9BACI</name>
<comment type="caution">
    <text evidence="2">The sequence shown here is derived from an EMBL/GenBank/DDBJ whole genome shotgun (WGS) entry which is preliminary data.</text>
</comment>
<dbReference type="PROSITE" id="PS51257">
    <property type="entry name" value="PROKAR_LIPOPROTEIN"/>
    <property type="match status" value="1"/>
</dbReference>
<evidence type="ECO:0000313" key="2">
    <source>
        <dbReference type="EMBL" id="OHX44770.1"/>
    </source>
</evidence>
<dbReference type="EMBL" id="MBRJ01000040">
    <property type="protein sequence ID" value="OHX44770.1"/>
    <property type="molecule type" value="Genomic_DNA"/>
</dbReference>
<sequence length="165" mass="18473">MYKIAFLAVAVVLLTGCNLSELESNKKVSENIEEAFYEEGGVKADSYYEEYDSQVEDGLITEELLEEDIETIEDELDYEIGSGNEGIDSSVEYDSIPEVSSTQDGSTAGDYYNISRSGSDRDGDNDGSWDYQSGGSDRDLDNDNMWDYDSGGPDRYLDNDNYWDN</sequence>